<organism evidence="2 3">
    <name type="scientific">Chytriomyces confervae</name>
    <dbReference type="NCBI Taxonomy" id="246404"/>
    <lineage>
        <taxon>Eukaryota</taxon>
        <taxon>Fungi</taxon>
        <taxon>Fungi incertae sedis</taxon>
        <taxon>Chytridiomycota</taxon>
        <taxon>Chytridiomycota incertae sedis</taxon>
        <taxon>Chytridiomycetes</taxon>
        <taxon>Chytridiales</taxon>
        <taxon>Chytriomycetaceae</taxon>
        <taxon>Chytriomyces</taxon>
    </lineage>
</organism>
<gene>
    <name evidence="2" type="ORF">CcCBS67573_g01038</name>
</gene>
<evidence type="ECO:0000256" key="1">
    <source>
        <dbReference type="SAM" id="Phobius"/>
    </source>
</evidence>
<protein>
    <recommendedName>
        <fullName evidence="4">THH1/TOM1/TOM3 domain-containing protein</fullName>
    </recommendedName>
</protein>
<keyword evidence="1" id="KW-0472">Membrane</keyword>
<dbReference type="OrthoDB" id="5389493at2759"/>
<proteinExistence type="predicted"/>
<feature type="transmembrane region" description="Helical" evidence="1">
    <location>
        <begin position="213"/>
        <end position="238"/>
    </location>
</feature>
<comment type="caution">
    <text evidence="2">The sequence shown here is derived from an EMBL/GenBank/DDBJ whole genome shotgun (WGS) entry which is preliminary data.</text>
</comment>
<feature type="transmembrane region" description="Helical" evidence="1">
    <location>
        <begin position="64"/>
        <end position="84"/>
    </location>
</feature>
<feature type="transmembrane region" description="Helical" evidence="1">
    <location>
        <begin position="128"/>
        <end position="159"/>
    </location>
</feature>
<dbReference type="AlphaFoldDB" id="A0A507FMP5"/>
<reference evidence="2 3" key="1">
    <citation type="journal article" date="2019" name="Sci. Rep.">
        <title>Comparative genomics of chytrid fungi reveal insights into the obligate biotrophic and pathogenic lifestyle of Synchytrium endobioticum.</title>
        <authorList>
            <person name="van de Vossenberg B.T.L.H."/>
            <person name="Warris S."/>
            <person name="Nguyen H.D.T."/>
            <person name="van Gent-Pelzer M.P.E."/>
            <person name="Joly D.L."/>
            <person name="van de Geest H.C."/>
            <person name="Bonants P.J.M."/>
            <person name="Smith D.S."/>
            <person name="Levesque C.A."/>
            <person name="van der Lee T.A.J."/>
        </authorList>
    </citation>
    <scope>NUCLEOTIDE SEQUENCE [LARGE SCALE GENOMIC DNA]</scope>
    <source>
        <strain evidence="2 3">CBS 675.73</strain>
    </source>
</reference>
<feature type="transmembrane region" description="Helical" evidence="1">
    <location>
        <begin position="285"/>
        <end position="308"/>
    </location>
</feature>
<evidence type="ECO:0008006" key="4">
    <source>
        <dbReference type="Google" id="ProtNLM"/>
    </source>
</evidence>
<feature type="transmembrane region" description="Helical" evidence="1">
    <location>
        <begin position="250"/>
        <end position="273"/>
    </location>
</feature>
<feature type="transmembrane region" description="Helical" evidence="1">
    <location>
        <begin position="96"/>
        <end position="116"/>
    </location>
</feature>
<evidence type="ECO:0000313" key="2">
    <source>
        <dbReference type="EMBL" id="TPX77679.1"/>
    </source>
</evidence>
<keyword evidence="3" id="KW-1185">Reference proteome</keyword>
<accession>A0A507FMP5</accession>
<keyword evidence="1" id="KW-0812">Transmembrane</keyword>
<evidence type="ECO:0000313" key="3">
    <source>
        <dbReference type="Proteomes" id="UP000320333"/>
    </source>
</evidence>
<feature type="transmembrane region" description="Helical" evidence="1">
    <location>
        <begin position="171"/>
        <end position="193"/>
    </location>
</feature>
<keyword evidence="1" id="KW-1133">Transmembrane helix</keyword>
<dbReference type="EMBL" id="QEAP01000016">
    <property type="protein sequence ID" value="TPX77679.1"/>
    <property type="molecule type" value="Genomic_DNA"/>
</dbReference>
<sequence>MSSTSLNVLSVLFPPRPTSLLAATATATVSALAASSTGTANTSTPKSPTRRLNYATLAQWNSPEIAYLFLALTILMTVCILRNLIFKAKTIQTKTVYVYLSIWGLARAACFAMRGYSVTGANGENYSFFQWANIVASLGFMPLAEAMAVITVEGFAIVFGFSKKLASRLDILVKALFIAFGCCVAGSVMNFTLNRPFGSNMKDYTTDLVLREIGFNGLILLTLFSGIGCSINLVYAVVTRRISTKLVLRFNLMMVVTIVQSVLILVKLVYITYRNWNPQQLRDETAWYTISILPEYIFVMFYVSHFFARVFDDIYSEMNESAVIRDLEAGTPDLRFNAVTPEVKDKQVSGFATPDLREGGGPRRVGTPVGAGGWFGEGGRVHAELPALPESDKQNSA</sequence>
<dbReference type="Proteomes" id="UP000320333">
    <property type="component" value="Unassembled WGS sequence"/>
</dbReference>
<name>A0A507FMP5_9FUNG</name>